<accession>A0A0A9CD67</accession>
<dbReference type="EMBL" id="GBRH01228453">
    <property type="protein sequence ID" value="JAD69442.1"/>
    <property type="molecule type" value="Transcribed_RNA"/>
</dbReference>
<proteinExistence type="predicted"/>
<organism evidence="1">
    <name type="scientific">Arundo donax</name>
    <name type="common">Giant reed</name>
    <name type="synonym">Donax arundinaceus</name>
    <dbReference type="NCBI Taxonomy" id="35708"/>
    <lineage>
        <taxon>Eukaryota</taxon>
        <taxon>Viridiplantae</taxon>
        <taxon>Streptophyta</taxon>
        <taxon>Embryophyta</taxon>
        <taxon>Tracheophyta</taxon>
        <taxon>Spermatophyta</taxon>
        <taxon>Magnoliopsida</taxon>
        <taxon>Liliopsida</taxon>
        <taxon>Poales</taxon>
        <taxon>Poaceae</taxon>
        <taxon>PACMAD clade</taxon>
        <taxon>Arundinoideae</taxon>
        <taxon>Arundineae</taxon>
        <taxon>Arundo</taxon>
    </lineage>
</organism>
<reference evidence="1" key="1">
    <citation type="submission" date="2014-09" db="EMBL/GenBank/DDBJ databases">
        <authorList>
            <person name="Magalhaes I.L.F."/>
            <person name="Oliveira U."/>
            <person name="Santos F.R."/>
            <person name="Vidigal T.H.D.A."/>
            <person name="Brescovit A.D."/>
            <person name="Santos A.J."/>
        </authorList>
    </citation>
    <scope>NUCLEOTIDE SEQUENCE</scope>
    <source>
        <tissue evidence="1">Shoot tissue taken approximately 20 cm above the soil surface</tissue>
    </source>
</reference>
<reference evidence="1" key="2">
    <citation type="journal article" date="2015" name="Data Brief">
        <title>Shoot transcriptome of the giant reed, Arundo donax.</title>
        <authorList>
            <person name="Barrero R.A."/>
            <person name="Guerrero F.D."/>
            <person name="Moolhuijzen P."/>
            <person name="Goolsby J.A."/>
            <person name="Tidwell J."/>
            <person name="Bellgard S.E."/>
            <person name="Bellgard M.I."/>
        </authorList>
    </citation>
    <scope>NUCLEOTIDE SEQUENCE</scope>
    <source>
        <tissue evidence="1">Shoot tissue taken approximately 20 cm above the soil surface</tissue>
    </source>
</reference>
<sequence>MFFLFSSFFQTVWPVLLP</sequence>
<dbReference type="AlphaFoldDB" id="A0A0A9CD67"/>
<protein>
    <submittedName>
        <fullName evidence="1">Uncharacterized protein</fullName>
    </submittedName>
</protein>
<name>A0A0A9CD67_ARUDO</name>
<evidence type="ECO:0000313" key="1">
    <source>
        <dbReference type="EMBL" id="JAD69442.1"/>
    </source>
</evidence>